<comment type="caution">
    <text evidence="1">The sequence shown here is derived from an EMBL/GenBank/DDBJ whole genome shotgun (WGS) entry which is preliminary data.</text>
</comment>
<evidence type="ECO:0000313" key="1">
    <source>
        <dbReference type="EMBL" id="KAI4386422.1"/>
    </source>
</evidence>
<gene>
    <name evidence="1" type="ORF">MLD38_004354</name>
</gene>
<proteinExistence type="predicted"/>
<evidence type="ECO:0000313" key="2">
    <source>
        <dbReference type="Proteomes" id="UP001057402"/>
    </source>
</evidence>
<protein>
    <submittedName>
        <fullName evidence="1">Uncharacterized protein</fullName>
    </submittedName>
</protein>
<accession>A0ACB9SE14</accession>
<name>A0ACB9SE14_9MYRT</name>
<reference evidence="2" key="1">
    <citation type="journal article" date="2023" name="Front. Plant Sci.">
        <title>Chromosomal-level genome assembly of Melastoma candidum provides insights into trichome evolution.</title>
        <authorList>
            <person name="Zhong Y."/>
            <person name="Wu W."/>
            <person name="Sun C."/>
            <person name="Zou P."/>
            <person name="Liu Y."/>
            <person name="Dai S."/>
            <person name="Zhou R."/>
        </authorList>
    </citation>
    <scope>NUCLEOTIDE SEQUENCE [LARGE SCALE GENOMIC DNA]</scope>
</reference>
<dbReference type="EMBL" id="CM042881">
    <property type="protein sequence ID" value="KAI4386422.1"/>
    <property type="molecule type" value="Genomic_DNA"/>
</dbReference>
<sequence>MGKAGGGAKLPGFCLNRIRPHARVRSPPSVRSKPPEPENGDLEASDRKEANATEEKPLPPVKGRNVMIVVDSSAEAKGALHWALTHTLQNNDTLMLLHVVKSGRKRAKAANGECDQETAPRVHQLLQSMKSLCQSKRPEVRVETAAVEGKEKGPMIVEEARRRGAELLVLGQKKSTSMSWRLLMMWTGRRVGGIGAVEYCIQNADCMAIAVRRKSKKLGGYMITTKRQKDFWLLA</sequence>
<keyword evidence="2" id="KW-1185">Reference proteome</keyword>
<dbReference type="Proteomes" id="UP001057402">
    <property type="component" value="Chromosome 2"/>
</dbReference>
<organism evidence="1 2">
    <name type="scientific">Melastoma candidum</name>
    <dbReference type="NCBI Taxonomy" id="119954"/>
    <lineage>
        <taxon>Eukaryota</taxon>
        <taxon>Viridiplantae</taxon>
        <taxon>Streptophyta</taxon>
        <taxon>Embryophyta</taxon>
        <taxon>Tracheophyta</taxon>
        <taxon>Spermatophyta</taxon>
        <taxon>Magnoliopsida</taxon>
        <taxon>eudicotyledons</taxon>
        <taxon>Gunneridae</taxon>
        <taxon>Pentapetalae</taxon>
        <taxon>rosids</taxon>
        <taxon>malvids</taxon>
        <taxon>Myrtales</taxon>
        <taxon>Melastomataceae</taxon>
        <taxon>Melastomatoideae</taxon>
        <taxon>Melastomateae</taxon>
        <taxon>Melastoma</taxon>
    </lineage>
</organism>